<proteinExistence type="predicted"/>
<accession>A0A934Q7F2</accession>
<dbReference type="EMBL" id="JAEHOH010000011">
    <property type="protein sequence ID" value="MBK0419141.1"/>
    <property type="molecule type" value="Genomic_DNA"/>
</dbReference>
<organism evidence="1 2">
    <name type="scientific">Leucobacter chromiisoli</name>
    <dbReference type="NCBI Taxonomy" id="2796471"/>
    <lineage>
        <taxon>Bacteria</taxon>
        <taxon>Bacillati</taxon>
        <taxon>Actinomycetota</taxon>
        <taxon>Actinomycetes</taxon>
        <taxon>Micrococcales</taxon>
        <taxon>Microbacteriaceae</taxon>
        <taxon>Leucobacter</taxon>
    </lineage>
</organism>
<protein>
    <submittedName>
        <fullName evidence="1">Uncharacterized protein</fullName>
    </submittedName>
</protein>
<reference evidence="1" key="1">
    <citation type="submission" date="2020-12" db="EMBL/GenBank/DDBJ databases">
        <title>Leucobacter sp. CAS1, isolated from Chromium sludge.</title>
        <authorList>
            <person name="Xu Z."/>
        </authorList>
    </citation>
    <scope>NUCLEOTIDE SEQUENCE</scope>
    <source>
        <strain evidence="1">CSA1</strain>
    </source>
</reference>
<sequence length="105" mass="12297">MNLDLEVARRMYLQDKLSLEAIGERFGTTGSTIYWKFKKAGIPIRSRAPSYDKNIAKIRHLYEVEKRSMNEVAKIMGQKPETIAKYLRRAGVEIRLDARQLNRRK</sequence>
<dbReference type="Gene3D" id="1.10.10.60">
    <property type="entry name" value="Homeodomain-like"/>
    <property type="match status" value="2"/>
</dbReference>
<dbReference type="AlphaFoldDB" id="A0A934Q7F2"/>
<dbReference type="Proteomes" id="UP000608530">
    <property type="component" value="Unassembled WGS sequence"/>
</dbReference>
<evidence type="ECO:0000313" key="1">
    <source>
        <dbReference type="EMBL" id="MBK0419141.1"/>
    </source>
</evidence>
<gene>
    <name evidence="1" type="ORF">JD276_08850</name>
</gene>
<comment type="caution">
    <text evidence="1">The sequence shown here is derived from an EMBL/GenBank/DDBJ whole genome shotgun (WGS) entry which is preliminary data.</text>
</comment>
<dbReference type="RefSeq" id="WP_200115284.1">
    <property type="nucleotide sequence ID" value="NZ_JAEHOH010000011.1"/>
</dbReference>
<evidence type="ECO:0000313" key="2">
    <source>
        <dbReference type="Proteomes" id="UP000608530"/>
    </source>
</evidence>
<name>A0A934Q7F2_9MICO</name>
<keyword evidence="2" id="KW-1185">Reference proteome</keyword>